<protein>
    <submittedName>
        <fullName evidence="2">Uncharacterized protein</fullName>
    </submittedName>
</protein>
<accession>D4BM38</accession>
<dbReference type="AlphaFoldDB" id="D4BM38"/>
<sequence length="74" mass="7940">MTDSTIWSRRRFQNGEVIVTFMIVLVLKALHCTASGPAIKDRLSAGLNIGFDAVASQPGACWEPTGLPAIKPLT</sequence>
<dbReference type="Proteomes" id="UP000003191">
    <property type="component" value="Unassembled WGS sequence"/>
</dbReference>
<keyword evidence="1" id="KW-0472">Membrane</keyword>
<keyword evidence="1" id="KW-1133">Transmembrane helix</keyword>
<evidence type="ECO:0000313" key="2">
    <source>
        <dbReference type="EMBL" id="EFE89857.1"/>
    </source>
</evidence>
<gene>
    <name evidence="2" type="ORF">BIFBRE_03129</name>
</gene>
<dbReference type="EMBL" id="ACCG02000005">
    <property type="protein sequence ID" value="EFE89857.1"/>
    <property type="molecule type" value="Genomic_DNA"/>
</dbReference>
<proteinExistence type="predicted"/>
<evidence type="ECO:0000256" key="1">
    <source>
        <dbReference type="SAM" id="Phobius"/>
    </source>
</evidence>
<name>D4BM38_BIFBR</name>
<evidence type="ECO:0000313" key="3">
    <source>
        <dbReference type="Proteomes" id="UP000003191"/>
    </source>
</evidence>
<dbReference type="HOGENOM" id="CLU_2680282_0_0_11"/>
<reference evidence="2 3" key="1">
    <citation type="submission" date="2010-02" db="EMBL/GenBank/DDBJ databases">
        <authorList>
            <person name="Weinstock G."/>
            <person name="Sodergren E."/>
            <person name="Clifton S."/>
            <person name="Fulton L."/>
            <person name="Fulton B."/>
            <person name="Courtney L."/>
            <person name="Fronick C."/>
            <person name="Harrison M."/>
            <person name="Strong C."/>
            <person name="Farmer C."/>
            <person name="Delahaunty K."/>
            <person name="Markovic C."/>
            <person name="Hall O."/>
            <person name="Minx P."/>
            <person name="Tomlinson C."/>
            <person name="Mitreva M."/>
            <person name="Nelson J."/>
            <person name="Hou S."/>
            <person name="Wollam A."/>
            <person name="Pepin K.H."/>
            <person name="Johnson M."/>
            <person name="Bhonagiri V."/>
            <person name="Zhang X."/>
            <person name="Suruliraj S."/>
            <person name="Warren W."/>
            <person name="Chinwalla A."/>
            <person name="Mardis E.R."/>
            <person name="Wilson R.K."/>
        </authorList>
    </citation>
    <scope>NUCLEOTIDE SEQUENCE [LARGE SCALE GENOMIC DNA]</scope>
    <source>
        <strain evidence="2 3">DSM 20213</strain>
    </source>
</reference>
<organism evidence="2 3">
    <name type="scientific">Bifidobacterium breve DSM 20213 = JCM 1192</name>
    <dbReference type="NCBI Taxonomy" id="518634"/>
    <lineage>
        <taxon>Bacteria</taxon>
        <taxon>Bacillati</taxon>
        <taxon>Actinomycetota</taxon>
        <taxon>Actinomycetes</taxon>
        <taxon>Bifidobacteriales</taxon>
        <taxon>Bifidobacteriaceae</taxon>
        <taxon>Bifidobacterium</taxon>
    </lineage>
</organism>
<keyword evidence="1" id="KW-0812">Transmembrane</keyword>
<comment type="caution">
    <text evidence="2">The sequence shown here is derived from an EMBL/GenBank/DDBJ whole genome shotgun (WGS) entry which is preliminary data.</text>
</comment>
<feature type="transmembrane region" description="Helical" evidence="1">
    <location>
        <begin position="12"/>
        <end position="30"/>
    </location>
</feature>
<keyword evidence="3" id="KW-1185">Reference proteome</keyword>